<organism evidence="2 3">
    <name type="scientific">Tritrichomonas musculus</name>
    <dbReference type="NCBI Taxonomy" id="1915356"/>
    <lineage>
        <taxon>Eukaryota</taxon>
        <taxon>Metamonada</taxon>
        <taxon>Parabasalia</taxon>
        <taxon>Tritrichomonadida</taxon>
        <taxon>Tritrichomonadidae</taxon>
        <taxon>Tritrichomonas</taxon>
    </lineage>
</organism>
<dbReference type="InterPro" id="IPR016024">
    <property type="entry name" value="ARM-type_fold"/>
</dbReference>
<sequence>MSKDYKLEIESPNIAEQTSYQEDGDTKGSDQIEENLLQINSSVQLLIPSIKNEENESILTHLKQIYKFKDFFGFSAPVFNQDIFFFIFSNCINNNSPEIAKMALRILNNLLATKIKAFLDYTFSTSLPQIIINNLFSSDIGIKRKSFATICILSQSDPLKSLMFWDTIKSTICKEVSDVISSYIYNEILFFQQIQNFNSDNLLEIFDVIAFLVNESDNSKAKFDALKTISKGITELPYRKEFIQEYSNVNWLCFFVAMIHSNQLCKSKKCEYPILIEPVPTIEFGYSILKELVPFLEQDKIESENILDLELISMHIDYEIASDTFYQKYDIAIVKECLSFLCETISYHIPLIQKIIDNSENDDIMLKIFMIILQSVFDVREIASKILCIVLYNGSSSQITSLSLINIVESLFCILDFDPQSNDTVFKCFTRVIPAFLNKGYKINEFQELFLANNANDVFQSLIEYDRNTEENIRSICNLIDFLIDLNL</sequence>
<dbReference type="InterPro" id="IPR011989">
    <property type="entry name" value="ARM-like"/>
</dbReference>
<gene>
    <name evidence="2" type="ORF">M9Y10_029049</name>
</gene>
<proteinExistence type="predicted"/>
<accession>A0ABR2KN26</accession>
<dbReference type="SUPFAM" id="SSF48371">
    <property type="entry name" value="ARM repeat"/>
    <property type="match status" value="1"/>
</dbReference>
<dbReference type="Proteomes" id="UP001470230">
    <property type="component" value="Unassembled WGS sequence"/>
</dbReference>
<dbReference type="EMBL" id="JAPFFF010000004">
    <property type="protein sequence ID" value="KAK8891827.1"/>
    <property type="molecule type" value="Genomic_DNA"/>
</dbReference>
<reference evidence="2 3" key="1">
    <citation type="submission" date="2024-04" db="EMBL/GenBank/DDBJ databases">
        <title>Tritrichomonas musculus Genome.</title>
        <authorList>
            <person name="Alves-Ferreira E."/>
            <person name="Grigg M."/>
            <person name="Lorenzi H."/>
            <person name="Galac M."/>
        </authorList>
    </citation>
    <scope>NUCLEOTIDE SEQUENCE [LARGE SCALE GENOMIC DNA]</scope>
    <source>
        <strain evidence="2 3">EAF2021</strain>
    </source>
</reference>
<protein>
    <submittedName>
        <fullName evidence="2">Uncharacterized protein</fullName>
    </submittedName>
</protein>
<keyword evidence="3" id="KW-1185">Reference proteome</keyword>
<evidence type="ECO:0000256" key="1">
    <source>
        <dbReference type="SAM" id="MobiDB-lite"/>
    </source>
</evidence>
<dbReference type="Gene3D" id="1.25.10.10">
    <property type="entry name" value="Leucine-rich Repeat Variant"/>
    <property type="match status" value="1"/>
</dbReference>
<feature type="region of interest" description="Disordered" evidence="1">
    <location>
        <begin position="1"/>
        <end position="27"/>
    </location>
</feature>
<name>A0ABR2KN26_9EUKA</name>
<evidence type="ECO:0000313" key="2">
    <source>
        <dbReference type="EMBL" id="KAK8891827.1"/>
    </source>
</evidence>
<comment type="caution">
    <text evidence="2">The sequence shown here is derived from an EMBL/GenBank/DDBJ whole genome shotgun (WGS) entry which is preliminary data.</text>
</comment>
<evidence type="ECO:0000313" key="3">
    <source>
        <dbReference type="Proteomes" id="UP001470230"/>
    </source>
</evidence>